<dbReference type="STRING" id="44941.A0A397V4F2"/>
<reference evidence="1 2" key="1">
    <citation type="submission" date="2018-06" db="EMBL/GenBank/DDBJ databases">
        <title>Comparative genomics reveals the genomic features of Rhizophagus irregularis, R. cerebriforme, R. diaphanum and Gigaspora rosea, and their symbiotic lifestyle signature.</title>
        <authorList>
            <person name="Morin E."/>
            <person name="San Clemente H."/>
            <person name="Chen E.C.H."/>
            <person name="De La Providencia I."/>
            <person name="Hainaut M."/>
            <person name="Kuo A."/>
            <person name="Kohler A."/>
            <person name="Murat C."/>
            <person name="Tang N."/>
            <person name="Roy S."/>
            <person name="Loubradou J."/>
            <person name="Henrissat B."/>
            <person name="Grigoriev I.V."/>
            <person name="Corradi N."/>
            <person name="Roux C."/>
            <person name="Martin F.M."/>
        </authorList>
    </citation>
    <scope>NUCLEOTIDE SEQUENCE [LARGE SCALE GENOMIC DNA]</scope>
    <source>
        <strain evidence="1 2">DAOM 194757</strain>
    </source>
</reference>
<proteinExistence type="predicted"/>
<comment type="caution">
    <text evidence="1">The sequence shown here is derived from an EMBL/GenBank/DDBJ whole genome shotgun (WGS) entry which is preliminary data.</text>
</comment>
<dbReference type="OrthoDB" id="10044727at2759"/>
<keyword evidence="2" id="KW-1185">Reference proteome</keyword>
<dbReference type="PANTHER" id="PTHR35871">
    <property type="entry name" value="EXPRESSED PROTEIN"/>
    <property type="match status" value="1"/>
</dbReference>
<evidence type="ECO:0000313" key="2">
    <source>
        <dbReference type="Proteomes" id="UP000266673"/>
    </source>
</evidence>
<protein>
    <submittedName>
        <fullName evidence="1">Uncharacterized protein</fullName>
    </submittedName>
</protein>
<dbReference type="EMBL" id="QKWP01000649">
    <property type="protein sequence ID" value="RIB16811.1"/>
    <property type="molecule type" value="Genomic_DNA"/>
</dbReference>
<dbReference type="AlphaFoldDB" id="A0A397V4F2"/>
<dbReference type="PANTHER" id="PTHR35871:SF1">
    <property type="entry name" value="CXC1-LIKE CYSTEINE CLUSTER ASSOCIATED WITH KDZ TRANSPOSASES DOMAIN-CONTAINING PROTEIN"/>
    <property type="match status" value="1"/>
</dbReference>
<accession>A0A397V4F2</accession>
<sequence>MTNDGQRRIWTREDEDILCSKHIGCSVMVSAFICPCHGLLQLSEEQFSANPHVKYRDTFVVPSVQEDGYWRSEHMLEQLEQRVTPIFEILHPGCVGVFCFDQ</sequence>
<name>A0A397V4F2_9GLOM</name>
<evidence type="ECO:0000313" key="1">
    <source>
        <dbReference type="EMBL" id="RIB16811.1"/>
    </source>
</evidence>
<organism evidence="1 2">
    <name type="scientific">Gigaspora rosea</name>
    <dbReference type="NCBI Taxonomy" id="44941"/>
    <lineage>
        <taxon>Eukaryota</taxon>
        <taxon>Fungi</taxon>
        <taxon>Fungi incertae sedis</taxon>
        <taxon>Mucoromycota</taxon>
        <taxon>Glomeromycotina</taxon>
        <taxon>Glomeromycetes</taxon>
        <taxon>Diversisporales</taxon>
        <taxon>Gigasporaceae</taxon>
        <taxon>Gigaspora</taxon>
    </lineage>
</organism>
<gene>
    <name evidence="1" type="ORF">C2G38_2315547</name>
</gene>
<dbReference type="Proteomes" id="UP000266673">
    <property type="component" value="Unassembled WGS sequence"/>
</dbReference>